<dbReference type="Proteomes" id="UP000789595">
    <property type="component" value="Unassembled WGS sequence"/>
</dbReference>
<feature type="compositionally biased region" description="Basic residues" evidence="5">
    <location>
        <begin position="2710"/>
        <end position="2725"/>
    </location>
</feature>
<evidence type="ECO:0000256" key="5">
    <source>
        <dbReference type="SAM" id="MobiDB-lite"/>
    </source>
</evidence>
<reference evidence="6" key="1">
    <citation type="submission" date="2021-01" db="EMBL/GenBank/DDBJ databases">
        <authorList>
            <person name="Corre E."/>
            <person name="Pelletier E."/>
            <person name="Niang G."/>
            <person name="Scheremetjew M."/>
            <person name="Finn R."/>
            <person name="Kale V."/>
            <person name="Holt S."/>
            <person name="Cochrane G."/>
            <person name="Meng A."/>
            <person name="Brown T."/>
            <person name="Cohen L."/>
        </authorList>
    </citation>
    <scope>NUCLEOTIDE SEQUENCE</scope>
    <source>
        <strain evidence="6">CCMP1756</strain>
    </source>
</reference>
<dbReference type="PROSITE" id="PS50294">
    <property type="entry name" value="WD_REPEATS_REGION"/>
    <property type="match status" value="1"/>
</dbReference>
<dbReference type="EMBL" id="CAKKNE010000001">
    <property type="protein sequence ID" value="CAH0366402.1"/>
    <property type="molecule type" value="Genomic_DNA"/>
</dbReference>
<reference evidence="7" key="2">
    <citation type="submission" date="2021-11" db="EMBL/GenBank/DDBJ databases">
        <authorList>
            <consortium name="Genoscope - CEA"/>
            <person name="William W."/>
        </authorList>
    </citation>
    <scope>NUCLEOTIDE SEQUENCE</scope>
</reference>
<dbReference type="SUPFAM" id="SSF50978">
    <property type="entry name" value="WD40 repeat-like"/>
    <property type="match status" value="2"/>
</dbReference>
<evidence type="ECO:0000256" key="4">
    <source>
        <dbReference type="SAM" id="Coils"/>
    </source>
</evidence>
<feature type="compositionally biased region" description="Low complexity" evidence="5">
    <location>
        <begin position="1611"/>
        <end position="1620"/>
    </location>
</feature>
<protein>
    <submittedName>
        <fullName evidence="6">Uncharacterized protein</fullName>
    </submittedName>
</protein>
<dbReference type="InterPro" id="IPR018247">
    <property type="entry name" value="EF_Hand_1_Ca_BS"/>
</dbReference>
<dbReference type="Gene3D" id="2.60.120.380">
    <property type="match status" value="1"/>
</dbReference>
<dbReference type="OrthoDB" id="195253at2759"/>
<dbReference type="InterPro" id="IPR001680">
    <property type="entry name" value="WD40_rpt"/>
</dbReference>
<dbReference type="InterPro" id="IPR050505">
    <property type="entry name" value="WDR55/POC1"/>
</dbReference>
<feature type="compositionally biased region" description="Low complexity" evidence="5">
    <location>
        <begin position="1810"/>
        <end position="1827"/>
    </location>
</feature>
<dbReference type="CDD" id="cd22265">
    <property type="entry name" value="UDM1_RNF168"/>
    <property type="match status" value="1"/>
</dbReference>
<keyword evidence="2" id="KW-0677">Repeat</keyword>
<organism evidence="6">
    <name type="scientific">Pelagomonas calceolata</name>
    <dbReference type="NCBI Taxonomy" id="35677"/>
    <lineage>
        <taxon>Eukaryota</taxon>
        <taxon>Sar</taxon>
        <taxon>Stramenopiles</taxon>
        <taxon>Ochrophyta</taxon>
        <taxon>Pelagophyceae</taxon>
        <taxon>Pelagomonadales</taxon>
        <taxon>Pelagomonadaceae</taxon>
        <taxon>Pelagomonas</taxon>
    </lineage>
</organism>
<dbReference type="Gene3D" id="2.130.10.10">
    <property type="entry name" value="YVTN repeat-like/Quinoprotein amine dehydrogenase"/>
    <property type="match status" value="2"/>
</dbReference>
<feature type="region of interest" description="Disordered" evidence="5">
    <location>
        <begin position="1967"/>
        <end position="1986"/>
    </location>
</feature>
<feature type="region of interest" description="Disordered" evidence="5">
    <location>
        <begin position="2780"/>
        <end position="2817"/>
    </location>
</feature>
<keyword evidence="4" id="KW-0175">Coiled coil</keyword>
<feature type="compositionally biased region" description="Low complexity" evidence="5">
    <location>
        <begin position="1130"/>
        <end position="1140"/>
    </location>
</feature>
<feature type="compositionally biased region" description="Polar residues" evidence="5">
    <location>
        <begin position="2793"/>
        <end position="2817"/>
    </location>
</feature>
<evidence type="ECO:0000313" key="8">
    <source>
        <dbReference type="Proteomes" id="UP000789595"/>
    </source>
</evidence>
<evidence type="ECO:0000256" key="2">
    <source>
        <dbReference type="ARBA" id="ARBA00022737"/>
    </source>
</evidence>
<feature type="region of interest" description="Disordered" evidence="5">
    <location>
        <begin position="2705"/>
        <end position="2735"/>
    </location>
</feature>
<dbReference type="InterPro" id="IPR015943">
    <property type="entry name" value="WD40/YVTN_repeat-like_dom_sf"/>
</dbReference>
<evidence type="ECO:0000256" key="1">
    <source>
        <dbReference type="ARBA" id="ARBA00022574"/>
    </source>
</evidence>
<feature type="region of interest" description="Disordered" evidence="5">
    <location>
        <begin position="1118"/>
        <end position="1144"/>
    </location>
</feature>
<accession>A0A7S3ZTQ4</accession>
<dbReference type="SMART" id="SM00320">
    <property type="entry name" value="WD40"/>
    <property type="match status" value="5"/>
</dbReference>
<feature type="region of interest" description="Disordered" evidence="5">
    <location>
        <begin position="1611"/>
        <end position="1631"/>
    </location>
</feature>
<dbReference type="EMBL" id="HBIW01010580">
    <property type="protein sequence ID" value="CAE0693587.1"/>
    <property type="molecule type" value="Transcribed_RNA"/>
</dbReference>
<keyword evidence="1 3" id="KW-0853">WD repeat</keyword>
<dbReference type="PROSITE" id="PS00018">
    <property type="entry name" value="EF_HAND_1"/>
    <property type="match status" value="1"/>
</dbReference>
<dbReference type="Pfam" id="PF00400">
    <property type="entry name" value="WD40"/>
    <property type="match status" value="2"/>
</dbReference>
<proteinExistence type="predicted"/>
<dbReference type="PANTHER" id="PTHR44019:SF8">
    <property type="entry name" value="POC1 CENTRIOLAR PROTEIN HOMOLOG"/>
    <property type="match status" value="1"/>
</dbReference>
<dbReference type="PANTHER" id="PTHR44019">
    <property type="entry name" value="WD REPEAT-CONTAINING PROTEIN 55"/>
    <property type="match status" value="1"/>
</dbReference>
<evidence type="ECO:0000313" key="6">
    <source>
        <dbReference type="EMBL" id="CAE0693587.1"/>
    </source>
</evidence>
<evidence type="ECO:0000313" key="7">
    <source>
        <dbReference type="EMBL" id="CAH0366402.1"/>
    </source>
</evidence>
<feature type="region of interest" description="Disordered" evidence="5">
    <location>
        <begin position="898"/>
        <end position="921"/>
    </location>
</feature>
<dbReference type="InterPro" id="IPR036322">
    <property type="entry name" value="WD40_repeat_dom_sf"/>
</dbReference>
<keyword evidence="8" id="KW-1185">Reference proteome</keyword>
<evidence type="ECO:0000256" key="3">
    <source>
        <dbReference type="PROSITE-ProRule" id="PRU00221"/>
    </source>
</evidence>
<feature type="repeat" description="WD" evidence="3">
    <location>
        <begin position="705"/>
        <end position="737"/>
    </location>
</feature>
<feature type="region of interest" description="Disordered" evidence="5">
    <location>
        <begin position="1798"/>
        <end position="1835"/>
    </location>
</feature>
<dbReference type="PROSITE" id="PS50082">
    <property type="entry name" value="WD_REPEATS_2"/>
    <property type="match status" value="1"/>
</dbReference>
<feature type="coiled-coil region" evidence="4">
    <location>
        <begin position="2162"/>
        <end position="2225"/>
    </location>
</feature>
<name>A0A7S3ZTQ4_9STRA</name>
<sequence>MEPQQLTRETLVRRHQLRGSVLPVLTLAYNRRRQHLLTGDEQALRLFSTRKELAVLWLDPRSPSPIYIVHHAPRDVYVVAYDDEPSKHADASTVQILHASLAPLLRYKPHDDFLASLVIHSSGLVITSGEQELKLWRLESDSEVSQVCTLNEHSTRGAMHVLHTSQDVLLGAVDATVWVWRLGDAMKDVIEPRLALCWEAGGRIMREDPPAITSLLHVGGGRVVVGLDDGVILIWAVPALNGERGPPEALACIAAHIHDKVENDDAKGVFELSGLEDQGHGRFEFFSCGGVSRSVKHWLVGDSNGEECNQIVRNGSQDHPSVIELTAKHIPGEPAPAEDDDYAAWLQSICRATPMRLVLMELAMNDEAVARRTLIAACSGGLVTLYEVHAPAWHAALCADRVLDLRRGLLLDDREHCVVALTDGGHVEALHAEGHCLRVPPPAPEILAKANKLMSINRSKDKRPPGKRLQTGRAALVGIGRSALQGDRVSLGWLPDCSSIVVGRSDGVLEIVEPDWESSLRDRAIVDPATNAMGTASVSRIDGKGPITRVCPLPSKNIVVCGDADGFLKLWNMTNKKCLWSQQAHTSSISALASGVLADHRGFPKKLKGWEDPQTPRRSYATLVVIASASGDGVVRLWRATTNSLVIAGYFVAQGSVTALCVAQASLGEAQTFVGFDSGLIEAWPIDAEQLRGEEEPKDLDRGARGGHLQEVTSLDALPSSAFVLSASLDRSLALWKAIQGADTLQLQRCIVLGHSIMSAILVRSRQGLDAVLADGARVARVSLAEDPQDQSIVKERSVATPHKIMKEVSVSSENDTVLTASRTAARLTLDVPRLFDESGAATPFSAQPQLSVEEAPWLTKASPEMPWKRPRSVADRPIISAELRPASGAGEYLFEGRQVQEEPTVSDDEEQQPISPIRREDLPSQQTLLADESLRTAFHLRDFGKGFVNGAALPAILKNWWPIVTPDQVDAASRETSVFDAADEEALQWLGPEDEDEDYDADNLERFRRKRADKLDMLRQNRRRGASITYDQLCDVAAHLCRILNDTPTQHAPCLDRGGGGWSRTQEKKRCSVKRYKELARVKRRKVYADWGEAYMVEATPLSDLVAPDAPLPTPYPLRAEPRIPTPATPARVPTAPRQTKPPAEVPEVFDALFTDPRLKFARALSETGSMPNKSEPLPETTSVNAMPPRVCMKEARKVIEAHAEELSAAHTAQRKPNTFAASCYALFRQSFGPRQIAEAHVVSFLDSLFVHGRKAPSLLACARLFGVDGYDAFPEGAAVNYIDALAWLRDRAFLYGDIPSDVDVVYEAAANDGLCYLSASRRACASAARQVCSSPVVASAVVRELASLKGLRGSPYGHWDEAVDAEAFALILTSEIVRGDAVAARCASTLFALEREERIVASRHGPQTSVDDLQWSRDLQSLRDLLLRFVAKDSSRTGVLSGSEFGDCIRGGTTGWAPWPSPTFQNPVDDSLLSDNELALKQIVRTYSDPLDQQVCYLDFWAMLWVDSTLHKRLPPLHALYSIACEQLIGIDEQMGSILRTYCSYVGVPKSSPVFVRSPAKKSQLASLFPGQLQVSELVNFDKRPSLLPGTLTISRPATVASEELIGDTAGASRAATAHSRRRARPEKPVQSIRKMNPGITLKAEGVPLFMSDVSEQAAPQLSPPKYETARPVQSLSRSMAKKEVGKQLAWPHPTVKPGQHRSLATYTYIGDPFYEARQLKQEPSSKQLQFKSALEWQAKLGERGEHPPYSIREEMLRVESAAGLYNALGKGVSPVRFLPPDEVARLKADLEKKRRDGLAAQRKKQRAAGQAVAPGPAPAIHIPGMTPPGTATKKQREDMARLLEEQMRARRAALADEEERRRQAELDRLEAERLAALEAERLAEEARERARVEAELEALRVQREEEERAERQRLEAERAVAERLERERIAREQEELRKLEAERLRIAAEKERLEAEKRARQKRKREELRREKDERSKMEREEHLSHELRDLVREEFRLAEELRLRRLEEERLARLEEEERSMMASHEEEGTFIRKQVEEERLAEEARLAEIARLEREAFLKQEMNRESNERAQMQAEEDYERDYMWQLAEEERIAKEKADELRARLDAEGRMREENERAAAELAKLKARNMAGMFRAVEQNISDQRTKKIGHVFKGKLLGKVAQRRKAAEEEARRKEAEAEELARQMALAEEEERERLAAEKARLEREAEEARKRAEEESKPKVRPVFGCQFAFSEDLRFDPFSEEQRPSKPPMMGPAAVELQKSLDVFGEEGMAENSLPDSVQRIFRESRGEKLEYDDEQFHVKDTKVYEADVVVPVTNDWRRYFDRRFADDFADRDKVDKALLVKSDQSQEERDRALEKVLAQSARLYASLGVEKAESLLNGKTVQDASRTFAEVMGSSSNVQFAKYSLDLGDSNLLLPDESKPLTWFRVEHGSVSREALYNFTIPHNGAVATIMLVCIKGDADLLVAHGRIPTLQDSDWRDTSLRQEKKCVVQPDHSKYRVGKYGVAVRSASKAPCHFAIYAACSGLLDQGDESATLKRVEPITRRLKVLAEMPASDLVEDFAAALEDATNRVENELALEKAIKEGKKATEMEDDLVRGSVQDQRKQFREQAKKLSMSFSGVVEEEEACVPAPAPGSDTLEAKAEAQASMEAWNVSLDELNNPENDEDAVAFEKLMYRMGLAHMKSEDKEAMKPLAVDNAHAPLVKRKKKGKRRRRRRSVSPDRGETMEELDERWTIARGSDSWKSQVKATVAPRVDPMTLATPKPMRYHLLIDDKRYDHKPPPKSPTTGKRPTIPYSIQVTSASTHARRL</sequence>
<gene>
    <name evidence="6" type="ORF">PCAL00307_LOCUS9023</name>
    <name evidence="7" type="ORF">PECAL_1P28940</name>
</gene>